<dbReference type="RefSeq" id="WP_207678741.1">
    <property type="nucleotide sequence ID" value="NZ_CP061800.1"/>
</dbReference>
<feature type="domain" description="DUF5615" evidence="1">
    <location>
        <begin position="46"/>
        <end position="78"/>
    </location>
</feature>
<evidence type="ECO:0000313" key="2">
    <source>
        <dbReference type="EMBL" id="QTA90632.1"/>
    </source>
</evidence>
<evidence type="ECO:0000259" key="1">
    <source>
        <dbReference type="Pfam" id="PF18480"/>
    </source>
</evidence>
<gene>
    <name evidence="2" type="ORF">dnm_066930</name>
</gene>
<dbReference type="AlphaFoldDB" id="A0A975BSH9"/>
<dbReference type="EMBL" id="CP061800">
    <property type="protein sequence ID" value="QTA90632.1"/>
    <property type="molecule type" value="Genomic_DNA"/>
</dbReference>
<reference evidence="2" key="1">
    <citation type="journal article" date="2021" name="Microb. Physiol.">
        <title>Proteogenomic Insights into the Physiology of Marine, Sulfate-Reducing, Filamentous Desulfonema limicola and Desulfonema magnum.</title>
        <authorList>
            <person name="Schnaars V."/>
            <person name="Wohlbrand L."/>
            <person name="Scheve S."/>
            <person name="Hinrichs C."/>
            <person name="Reinhardt R."/>
            <person name="Rabus R."/>
        </authorList>
    </citation>
    <scope>NUCLEOTIDE SEQUENCE</scope>
    <source>
        <strain evidence="2">4be13</strain>
    </source>
</reference>
<protein>
    <submittedName>
        <fullName evidence="2">DUF615</fullName>
    </submittedName>
</protein>
<accession>A0A975BSH9</accession>
<dbReference type="Proteomes" id="UP000663722">
    <property type="component" value="Chromosome"/>
</dbReference>
<name>A0A975BSH9_9BACT</name>
<sequence>MEKTSGTAGITILADHDIEGKARLLYHTLRKEGWTELCSVKMILFADVGLADNSTDREVWRFAQKNGMILLTGNRNMENEDSLEQTLRDENTPESLPVLTVSRAGRLDGRVYRQRCAEKIMEIAVYLEDYLGTARIFIP</sequence>
<organism evidence="2 3">
    <name type="scientific">Desulfonema magnum</name>
    <dbReference type="NCBI Taxonomy" id="45655"/>
    <lineage>
        <taxon>Bacteria</taxon>
        <taxon>Pseudomonadati</taxon>
        <taxon>Thermodesulfobacteriota</taxon>
        <taxon>Desulfobacteria</taxon>
        <taxon>Desulfobacterales</taxon>
        <taxon>Desulfococcaceae</taxon>
        <taxon>Desulfonema</taxon>
    </lineage>
</organism>
<dbReference type="Pfam" id="PF18480">
    <property type="entry name" value="DUF5615"/>
    <property type="match status" value="1"/>
</dbReference>
<keyword evidence="3" id="KW-1185">Reference proteome</keyword>
<evidence type="ECO:0000313" key="3">
    <source>
        <dbReference type="Proteomes" id="UP000663722"/>
    </source>
</evidence>
<proteinExistence type="predicted"/>
<dbReference type="KEGG" id="dmm:dnm_066930"/>
<dbReference type="InterPro" id="IPR041049">
    <property type="entry name" value="DUF5615"/>
</dbReference>